<dbReference type="EMBL" id="JACHNU010000005">
    <property type="protein sequence ID" value="MBB4663837.1"/>
    <property type="molecule type" value="Genomic_DNA"/>
</dbReference>
<comment type="caution">
    <text evidence="1">The sequence shown here is derived from an EMBL/GenBank/DDBJ whole genome shotgun (WGS) entry which is preliminary data.</text>
</comment>
<accession>A0A840IFP8</accession>
<dbReference type="RefSeq" id="WP_183343561.1">
    <property type="nucleotide sequence ID" value="NZ_JACHNU010000005.1"/>
</dbReference>
<dbReference type="Pfam" id="PF10776">
    <property type="entry name" value="DUF2600"/>
    <property type="match status" value="1"/>
</dbReference>
<protein>
    <submittedName>
        <fullName evidence="1">Tetraprenyl-beta-curcumene synthase</fullName>
        <ecNumber evidence="1">4.2.3.130</ecNumber>
    </submittedName>
</protein>
<keyword evidence="2" id="KW-1185">Reference proteome</keyword>
<sequence>MELTRPSGGAPLRDAQTVAAALVRYWLTILPQAHAEIRPWRRAAAAVPDPVLRRQAVATLAEERLNVEGSTVFALLAPPRRQRAVVRLCVAFQAMYDYLDTLGEQPVADPLANNLRLHRSLRAVLLGDSGPDDWYALHPRRDDGGYLATLVAAARHAYDALPAAEPVRAAALRAATRCGEAQSHTHAAPLDGGARLEAWAAEQGIDPRYRWWELAAGGISSVGVYALFAAAADARTTSAEADRVDAAYFPAACALSSLLDSLVDRDRDAASGDVSAIARYAESAEAADRLAAIAGDAADRLGALRRGRRHRAIVDGIGAYYVSARGAETAWAAPVADAVVARLGPLVAPIRATMRLRRRARG</sequence>
<organism evidence="1 2">
    <name type="scientific">Conexibacter arvalis</name>
    <dbReference type="NCBI Taxonomy" id="912552"/>
    <lineage>
        <taxon>Bacteria</taxon>
        <taxon>Bacillati</taxon>
        <taxon>Actinomycetota</taxon>
        <taxon>Thermoleophilia</taxon>
        <taxon>Solirubrobacterales</taxon>
        <taxon>Conexibacteraceae</taxon>
        <taxon>Conexibacter</taxon>
    </lineage>
</organism>
<dbReference type="GO" id="GO:0016829">
    <property type="term" value="F:lyase activity"/>
    <property type="evidence" value="ECO:0007669"/>
    <property type="project" value="UniProtKB-KW"/>
</dbReference>
<dbReference type="AlphaFoldDB" id="A0A840IFP8"/>
<dbReference type="EC" id="4.2.3.130" evidence="1"/>
<evidence type="ECO:0000313" key="2">
    <source>
        <dbReference type="Proteomes" id="UP000585272"/>
    </source>
</evidence>
<proteinExistence type="predicted"/>
<dbReference type="Proteomes" id="UP000585272">
    <property type="component" value="Unassembled WGS sequence"/>
</dbReference>
<dbReference type="InterPro" id="IPR019712">
    <property type="entry name" value="YtpB-like"/>
</dbReference>
<gene>
    <name evidence="1" type="ORF">BDZ31_003438</name>
</gene>
<name>A0A840IFP8_9ACTN</name>
<reference evidence="1 2" key="1">
    <citation type="submission" date="2020-08" db="EMBL/GenBank/DDBJ databases">
        <title>Genomic Encyclopedia of Archaeal and Bacterial Type Strains, Phase II (KMG-II): from individual species to whole genera.</title>
        <authorList>
            <person name="Goeker M."/>
        </authorList>
    </citation>
    <scope>NUCLEOTIDE SEQUENCE [LARGE SCALE GENOMIC DNA]</scope>
    <source>
        <strain evidence="1 2">DSM 23288</strain>
    </source>
</reference>
<evidence type="ECO:0000313" key="1">
    <source>
        <dbReference type="EMBL" id="MBB4663837.1"/>
    </source>
</evidence>
<keyword evidence="1" id="KW-0456">Lyase</keyword>